<dbReference type="InterPro" id="IPR000792">
    <property type="entry name" value="Tscrpt_reg_LuxR_C"/>
</dbReference>
<organism evidence="8 9">
    <name type="scientific">Salimicrobium halophilum</name>
    <dbReference type="NCBI Taxonomy" id="86666"/>
    <lineage>
        <taxon>Bacteria</taxon>
        <taxon>Bacillati</taxon>
        <taxon>Bacillota</taxon>
        <taxon>Bacilli</taxon>
        <taxon>Bacillales</taxon>
        <taxon>Bacillaceae</taxon>
        <taxon>Salimicrobium</taxon>
    </lineage>
</organism>
<dbReference type="Gene3D" id="1.10.10.10">
    <property type="entry name" value="Winged helix-like DNA-binding domain superfamily/Winged helix DNA-binding domain"/>
    <property type="match status" value="1"/>
</dbReference>
<evidence type="ECO:0000313" key="9">
    <source>
        <dbReference type="Proteomes" id="UP000199225"/>
    </source>
</evidence>
<sequence length="149" mass="17921">MIHPPFSTFRPLIYRALHNLHLPPPYEDDLQEAYLIYHEALESYDPHKSKFSTYFYRKLNYHYLSEIRKNRERQAMLSRILVLHPSSHVDHYFIHPSLSDREQRILQLSIEGYTTDDIALMLSLSKSTILRERKKLQRKLSFYVSPTQE</sequence>
<keyword evidence="3" id="KW-0805">Transcription regulation</keyword>
<dbReference type="Gene3D" id="1.10.1740.10">
    <property type="match status" value="1"/>
</dbReference>
<evidence type="ECO:0000313" key="8">
    <source>
        <dbReference type="EMBL" id="SDJ23380.1"/>
    </source>
</evidence>
<evidence type="ECO:0000256" key="1">
    <source>
        <dbReference type="ARBA" id="ARBA00007788"/>
    </source>
</evidence>
<keyword evidence="8" id="KW-0240">DNA-directed RNA polymerase</keyword>
<gene>
    <name evidence="8" type="ORF">SAMN04490247_1216</name>
</gene>
<evidence type="ECO:0000256" key="4">
    <source>
        <dbReference type="ARBA" id="ARBA00023163"/>
    </source>
</evidence>
<dbReference type="InterPro" id="IPR016032">
    <property type="entry name" value="Sig_transdc_resp-reg_C-effctor"/>
</dbReference>
<dbReference type="Proteomes" id="UP000199225">
    <property type="component" value="Unassembled WGS sequence"/>
</dbReference>
<reference evidence="9" key="1">
    <citation type="submission" date="2016-10" db="EMBL/GenBank/DDBJ databases">
        <authorList>
            <person name="Varghese N."/>
            <person name="Submissions S."/>
        </authorList>
    </citation>
    <scope>NUCLEOTIDE SEQUENCE [LARGE SCALE GENOMIC DNA]</scope>
    <source>
        <strain evidence="9">DSM 4771</strain>
    </source>
</reference>
<dbReference type="STRING" id="86666.SAMN04490247_1216"/>
<dbReference type="InterPro" id="IPR036388">
    <property type="entry name" value="WH-like_DNA-bd_sf"/>
</dbReference>
<comment type="function">
    <text evidence="5">Sigma factors are initiation factors that promote the attachment of RNA polymerase to specific initiation sites and are then released. Sigma-S contributes to the protection against external stress, thus playing a role in cellular fitness and survival.</text>
</comment>
<evidence type="ECO:0000256" key="5">
    <source>
        <dbReference type="ARBA" id="ARBA00024701"/>
    </source>
</evidence>
<dbReference type="Pfam" id="PF04542">
    <property type="entry name" value="Sigma70_r2"/>
    <property type="match status" value="1"/>
</dbReference>
<dbReference type="Pfam" id="PF00196">
    <property type="entry name" value="GerE"/>
    <property type="match status" value="1"/>
</dbReference>
<feature type="domain" description="HTH luxR-type" evidence="6">
    <location>
        <begin position="97"/>
        <end position="140"/>
    </location>
</feature>
<comment type="similarity">
    <text evidence="1">Belongs to the sigma-70 factor family.</text>
</comment>
<dbReference type="SUPFAM" id="SSF88946">
    <property type="entry name" value="Sigma2 domain of RNA polymerase sigma factors"/>
    <property type="match status" value="1"/>
</dbReference>
<dbReference type="SUPFAM" id="SSF46894">
    <property type="entry name" value="C-terminal effector domain of the bipartite response regulators"/>
    <property type="match status" value="1"/>
</dbReference>
<dbReference type="GO" id="GO:0003700">
    <property type="term" value="F:DNA-binding transcription factor activity"/>
    <property type="evidence" value="ECO:0007669"/>
    <property type="project" value="InterPro"/>
</dbReference>
<dbReference type="InterPro" id="IPR013325">
    <property type="entry name" value="RNA_pol_sigma_r2"/>
</dbReference>
<dbReference type="EMBL" id="FNEV01000003">
    <property type="protein sequence ID" value="SDJ23380.1"/>
    <property type="molecule type" value="Genomic_DNA"/>
</dbReference>
<dbReference type="GO" id="GO:0003677">
    <property type="term" value="F:DNA binding"/>
    <property type="evidence" value="ECO:0007669"/>
    <property type="project" value="InterPro"/>
</dbReference>
<dbReference type="GO" id="GO:0006352">
    <property type="term" value="P:DNA-templated transcription initiation"/>
    <property type="evidence" value="ECO:0007669"/>
    <property type="project" value="InterPro"/>
</dbReference>
<dbReference type="GO" id="GO:0000428">
    <property type="term" value="C:DNA-directed RNA polymerase complex"/>
    <property type="evidence" value="ECO:0007669"/>
    <property type="project" value="UniProtKB-KW"/>
</dbReference>
<accession>A0A1G8S3Y5</accession>
<dbReference type="PRINTS" id="PR00038">
    <property type="entry name" value="HTHLUXR"/>
</dbReference>
<feature type="domain" description="RNA polymerase sigma-70 region 2" evidence="7">
    <location>
        <begin position="8"/>
        <end position="71"/>
    </location>
</feature>
<dbReference type="InterPro" id="IPR007627">
    <property type="entry name" value="RNA_pol_sigma70_r2"/>
</dbReference>
<evidence type="ECO:0000259" key="6">
    <source>
        <dbReference type="Pfam" id="PF00196"/>
    </source>
</evidence>
<evidence type="ECO:0000256" key="2">
    <source>
        <dbReference type="ARBA" id="ARBA00021245"/>
    </source>
</evidence>
<keyword evidence="9" id="KW-1185">Reference proteome</keyword>
<evidence type="ECO:0000259" key="7">
    <source>
        <dbReference type="Pfam" id="PF04542"/>
    </source>
</evidence>
<proteinExistence type="inferred from homology"/>
<protein>
    <recommendedName>
        <fullName evidence="2">RNA polymerase sigma factor SigS</fullName>
    </recommendedName>
</protein>
<evidence type="ECO:0000256" key="3">
    <source>
        <dbReference type="ARBA" id="ARBA00023015"/>
    </source>
</evidence>
<name>A0A1G8S3Y5_9BACI</name>
<dbReference type="AlphaFoldDB" id="A0A1G8S3Y5"/>
<keyword evidence="4" id="KW-0804">Transcription</keyword>
<dbReference type="RefSeq" id="WP_176757441.1">
    <property type="nucleotide sequence ID" value="NZ_FNEV01000003.1"/>
</dbReference>